<accession>A0A2T7NL08</accession>
<evidence type="ECO:0000256" key="1">
    <source>
        <dbReference type="SAM" id="MobiDB-lite"/>
    </source>
</evidence>
<organism evidence="2 3">
    <name type="scientific">Pomacea canaliculata</name>
    <name type="common">Golden apple snail</name>
    <dbReference type="NCBI Taxonomy" id="400727"/>
    <lineage>
        <taxon>Eukaryota</taxon>
        <taxon>Metazoa</taxon>
        <taxon>Spiralia</taxon>
        <taxon>Lophotrochozoa</taxon>
        <taxon>Mollusca</taxon>
        <taxon>Gastropoda</taxon>
        <taxon>Caenogastropoda</taxon>
        <taxon>Architaenioglossa</taxon>
        <taxon>Ampullarioidea</taxon>
        <taxon>Ampullariidae</taxon>
        <taxon>Pomacea</taxon>
    </lineage>
</organism>
<dbReference type="STRING" id="400727.A0A2T7NL08"/>
<dbReference type="EMBL" id="PZQS01000011">
    <property type="protein sequence ID" value="PVD21854.1"/>
    <property type="molecule type" value="Genomic_DNA"/>
</dbReference>
<sequence>MKRIAQDYSWRSIKADVRKYIRACVTCHNYEKVKTQAPLTIPIKMSQPLVDMDLIVKLEEKPPKNQDEESGGGLTRTGPRSPWTGAEVHGVHQYFILDPTGLRIMTDSSIGSFLIQQPVVQRVPVAGQNYLLRNRGAPQIALQVAEDGNYTISWPNGTVWLRSAPPFFTVNNVTYSAADSTLTLLGVNQTVHLNEGYVSNDIYYSANGTLIVASILDFSAYNFLTFSVNFPLGANGTSMVSADEVICGFPGFHIDPAPARLAYMSYGDNLQRPAIGRWQNDSVLLYRGRLGSGPLVLFDKNNSAMVVGPSSSFGSASLWQDHQTSAVYWGIMGSVKLLHENFTYSVLLSAVQGVRDAVGVWAFTLASNFTKAAAETGHPAEPPASSVFGTLGYWTSLGSDYYTSPEVGRTYEDTLADVRRDANNDTGNWVPRLAYGYVELDTWWYQKGQAGDGVKTWVSDISKLPNGIMGVVNRTENWKVLASGGMWANDTTYAVQNGGQYAFLMGNACALPADTAFWSYLFRGAAADGVAAYIQYDMDKQFSCMTSAEFDLELVSKWLSQLYSGATENLVEVMYGPTIPRVLMETSFVLRQPAVVQVGSGSVKDANHWKVGLANIFVDALRLRPFFGAFKSYRNESDPATQLSPELYSLLATLTGGPVGIGDRVGTSNRTIITRCCDNFRGTIFPPSVPAKPIDAQLQQMAWEEGGATGEVWSTFTTTKFNSDSNNFFHGIIMATGMTSDFALTPTAAGLTFIQSGSEQVYQPRKIFAYHDFNLVHDFTDSTPFTLKNCTLQNFCLYHVAPVIIFRGKEVVIMGDMSKWVPMSPERIVRVDATDTAILVSVQGEPYEEVYLSFMVDGRIEGIAEQIKDDGKAVVKYEESPQNARSTAERGSAIIVCFCVFMYFVMKWRQSF</sequence>
<reference evidence="2 3" key="1">
    <citation type="submission" date="2018-04" db="EMBL/GenBank/DDBJ databases">
        <title>The genome of golden apple snail Pomacea canaliculata provides insight into stress tolerance and invasive adaptation.</title>
        <authorList>
            <person name="Liu C."/>
            <person name="Liu B."/>
            <person name="Ren Y."/>
            <person name="Zhang Y."/>
            <person name="Wang H."/>
            <person name="Li S."/>
            <person name="Jiang F."/>
            <person name="Yin L."/>
            <person name="Zhang G."/>
            <person name="Qian W."/>
            <person name="Fan W."/>
        </authorList>
    </citation>
    <scope>NUCLEOTIDE SEQUENCE [LARGE SCALE GENOMIC DNA]</scope>
    <source>
        <strain evidence="2">SZHN2017</strain>
        <tissue evidence="2">Muscle</tissue>
    </source>
</reference>
<proteinExistence type="predicted"/>
<dbReference type="Proteomes" id="UP000245119">
    <property type="component" value="Linkage Group LG11"/>
</dbReference>
<keyword evidence="3" id="KW-1185">Reference proteome</keyword>
<gene>
    <name evidence="2" type="ORF">C0Q70_17656</name>
</gene>
<dbReference type="AlphaFoldDB" id="A0A2T7NL08"/>
<evidence type="ECO:0000313" key="2">
    <source>
        <dbReference type="EMBL" id="PVD21854.1"/>
    </source>
</evidence>
<protein>
    <submittedName>
        <fullName evidence="2">Uncharacterized protein</fullName>
    </submittedName>
</protein>
<name>A0A2T7NL08_POMCA</name>
<dbReference type="OrthoDB" id="6156660at2759"/>
<comment type="caution">
    <text evidence="2">The sequence shown here is derived from an EMBL/GenBank/DDBJ whole genome shotgun (WGS) entry which is preliminary data.</text>
</comment>
<feature type="region of interest" description="Disordered" evidence="1">
    <location>
        <begin position="61"/>
        <end position="82"/>
    </location>
</feature>
<evidence type="ECO:0000313" key="3">
    <source>
        <dbReference type="Proteomes" id="UP000245119"/>
    </source>
</evidence>